<feature type="non-terminal residue" evidence="3">
    <location>
        <position position="66"/>
    </location>
</feature>
<evidence type="ECO:0008006" key="5">
    <source>
        <dbReference type="Google" id="ProtNLM"/>
    </source>
</evidence>
<comment type="caution">
    <text evidence="3">The sequence shown here is derived from an EMBL/GenBank/DDBJ whole genome shotgun (WGS) entry which is preliminary data.</text>
</comment>
<dbReference type="GO" id="GO:0030570">
    <property type="term" value="F:pectate lyase activity"/>
    <property type="evidence" value="ECO:0007669"/>
    <property type="project" value="InterPro"/>
</dbReference>
<dbReference type="InterPro" id="IPR012334">
    <property type="entry name" value="Pectin_lyas_fold"/>
</dbReference>
<protein>
    <recommendedName>
        <fullName evidence="5">Pectate lyase</fullName>
    </recommendedName>
</protein>
<name>A0A7J9KEH2_9ROSI</name>
<dbReference type="InterPro" id="IPR011050">
    <property type="entry name" value="Pectin_lyase_fold/virulence"/>
</dbReference>
<organism evidence="3 4">
    <name type="scientific">Gossypium armourianum</name>
    <dbReference type="NCBI Taxonomy" id="34283"/>
    <lineage>
        <taxon>Eukaryota</taxon>
        <taxon>Viridiplantae</taxon>
        <taxon>Streptophyta</taxon>
        <taxon>Embryophyta</taxon>
        <taxon>Tracheophyta</taxon>
        <taxon>Spermatophyta</taxon>
        <taxon>Magnoliopsida</taxon>
        <taxon>eudicotyledons</taxon>
        <taxon>Gunneridae</taxon>
        <taxon>Pentapetalae</taxon>
        <taxon>rosids</taxon>
        <taxon>malvids</taxon>
        <taxon>Malvales</taxon>
        <taxon>Malvaceae</taxon>
        <taxon>Malvoideae</taxon>
        <taxon>Gossypium</taxon>
    </lineage>
</organism>
<sequence>MPRCRFGFVHVINNDYNHWFLYAIGGTSHPTIISQGNRCSTPGTFAAKEVTCRGILKLVQWKNWNW</sequence>
<evidence type="ECO:0000313" key="3">
    <source>
        <dbReference type="EMBL" id="MBA0844872.1"/>
    </source>
</evidence>
<dbReference type="InterPro" id="IPR045032">
    <property type="entry name" value="PEL"/>
</dbReference>
<proteinExistence type="inferred from homology"/>
<dbReference type="PANTHER" id="PTHR31683">
    <property type="entry name" value="PECTATE LYASE 18-RELATED"/>
    <property type="match status" value="1"/>
</dbReference>
<keyword evidence="4" id="KW-1185">Reference proteome</keyword>
<dbReference type="EMBL" id="JABFAE010410900">
    <property type="protein sequence ID" value="MBA0844872.1"/>
    <property type="molecule type" value="Genomic_DNA"/>
</dbReference>
<comment type="similarity">
    <text evidence="1">Belongs to the polysaccharide lyase 1 family.</text>
</comment>
<evidence type="ECO:0000256" key="2">
    <source>
        <dbReference type="ARBA" id="ARBA00022729"/>
    </source>
</evidence>
<evidence type="ECO:0000256" key="1">
    <source>
        <dbReference type="ARBA" id="ARBA00010980"/>
    </source>
</evidence>
<dbReference type="AlphaFoldDB" id="A0A7J9KEH2"/>
<accession>A0A7J9KEH2</accession>
<dbReference type="InterPro" id="IPR018082">
    <property type="entry name" value="AmbAllergen"/>
</dbReference>
<keyword evidence="2" id="KW-0732">Signal</keyword>
<dbReference type="PRINTS" id="PR00807">
    <property type="entry name" value="AMBALLERGEN"/>
</dbReference>
<dbReference type="PANTHER" id="PTHR31683:SF208">
    <property type="entry name" value="PECTATE LYASE"/>
    <property type="match status" value="1"/>
</dbReference>
<dbReference type="Gene3D" id="2.160.20.10">
    <property type="entry name" value="Single-stranded right-handed beta-helix, Pectin lyase-like"/>
    <property type="match status" value="1"/>
</dbReference>
<dbReference type="SUPFAM" id="SSF51126">
    <property type="entry name" value="Pectin lyase-like"/>
    <property type="match status" value="1"/>
</dbReference>
<dbReference type="Proteomes" id="UP000593575">
    <property type="component" value="Unassembled WGS sequence"/>
</dbReference>
<gene>
    <name evidence="3" type="ORF">Goarm_023186</name>
</gene>
<reference evidence="3 4" key="1">
    <citation type="journal article" date="2019" name="Genome Biol. Evol.">
        <title>Insights into the evolution of the New World diploid cottons (Gossypium, subgenus Houzingenia) based on genome sequencing.</title>
        <authorList>
            <person name="Grover C.E."/>
            <person name="Arick M.A. 2nd"/>
            <person name="Thrash A."/>
            <person name="Conover J.L."/>
            <person name="Sanders W.S."/>
            <person name="Peterson D.G."/>
            <person name="Frelichowski J.E."/>
            <person name="Scheffler J.A."/>
            <person name="Scheffler B.E."/>
            <person name="Wendel J.F."/>
        </authorList>
    </citation>
    <scope>NUCLEOTIDE SEQUENCE [LARGE SCALE GENOMIC DNA]</scope>
    <source>
        <strain evidence="3">6</strain>
        <tissue evidence="3">Leaf</tissue>
    </source>
</reference>
<evidence type="ECO:0000313" key="4">
    <source>
        <dbReference type="Proteomes" id="UP000593575"/>
    </source>
</evidence>